<comment type="similarity">
    <text evidence="1">Belongs to the short-chain dehydrogenases/reductases (SDR) family.</text>
</comment>
<accession>A0ABT3T1I8</accession>
<protein>
    <submittedName>
        <fullName evidence="4">SDR family oxidoreductase</fullName>
    </submittedName>
</protein>
<sequence>MKNLFDISGKVAVVTGGSRGIGAMIARGFVENGVKTYITARKEAELRETEAALSVLGDCTALPSDLSSIAGVAGFADAIRAQEEKVHILVNNAGATWGASIDEFPESGWDKTMDLNVKSLFFLTQHLLPALRAAGTDEDPARVINIGSINGITHPRMNNYAYSASKAAVHQLTRHLGADLAPQHINVNAIAPGFFPSKMTAHLLDHEAELGAAFPRGRLGDAEDAAGTAIYLCSRASAWLTGQTIALDGGAVAFAG</sequence>
<name>A0ABT3T1I8_9GAMM</name>
<gene>
    <name evidence="4" type="ORF">EYC82_01940</name>
</gene>
<dbReference type="PROSITE" id="PS00061">
    <property type="entry name" value="ADH_SHORT"/>
    <property type="match status" value="1"/>
</dbReference>
<evidence type="ECO:0000256" key="3">
    <source>
        <dbReference type="ARBA" id="ARBA00023002"/>
    </source>
</evidence>
<organism evidence="4 5">
    <name type="scientific">Candidatus Marimicrobium litorale</name>
    <dbReference type="NCBI Taxonomy" id="2518991"/>
    <lineage>
        <taxon>Bacteria</taxon>
        <taxon>Pseudomonadati</taxon>
        <taxon>Pseudomonadota</taxon>
        <taxon>Gammaproteobacteria</taxon>
        <taxon>Cellvibrionales</taxon>
        <taxon>Halieaceae</taxon>
        <taxon>Marimicrobium</taxon>
    </lineage>
</organism>
<dbReference type="InterPro" id="IPR002347">
    <property type="entry name" value="SDR_fam"/>
</dbReference>
<dbReference type="Proteomes" id="UP001143304">
    <property type="component" value="Unassembled WGS sequence"/>
</dbReference>
<keyword evidence="5" id="KW-1185">Reference proteome</keyword>
<keyword evidence="2" id="KW-0521">NADP</keyword>
<comment type="caution">
    <text evidence="4">The sequence shown here is derived from an EMBL/GenBank/DDBJ whole genome shotgun (WGS) entry which is preliminary data.</text>
</comment>
<dbReference type="PRINTS" id="PR00080">
    <property type="entry name" value="SDRFAMILY"/>
</dbReference>
<proteinExistence type="inferred from homology"/>
<dbReference type="PRINTS" id="PR00081">
    <property type="entry name" value="GDHRDH"/>
</dbReference>
<evidence type="ECO:0000256" key="1">
    <source>
        <dbReference type="ARBA" id="ARBA00006484"/>
    </source>
</evidence>
<reference evidence="4" key="1">
    <citation type="submission" date="2019-02" db="EMBL/GenBank/DDBJ databases">
        <authorList>
            <person name="Li S.-H."/>
        </authorList>
    </citation>
    <scope>NUCLEOTIDE SEQUENCE</scope>
    <source>
        <strain evidence="4">IMCC11814</strain>
    </source>
</reference>
<dbReference type="SUPFAM" id="SSF51735">
    <property type="entry name" value="NAD(P)-binding Rossmann-fold domains"/>
    <property type="match status" value="1"/>
</dbReference>
<dbReference type="PANTHER" id="PTHR43618">
    <property type="entry name" value="7-ALPHA-HYDROXYSTEROID DEHYDROGENASE"/>
    <property type="match status" value="1"/>
</dbReference>
<dbReference type="EMBL" id="SHNO01000001">
    <property type="protein sequence ID" value="MCX2976118.1"/>
    <property type="molecule type" value="Genomic_DNA"/>
</dbReference>
<dbReference type="InterPro" id="IPR036291">
    <property type="entry name" value="NAD(P)-bd_dom_sf"/>
</dbReference>
<keyword evidence="3" id="KW-0560">Oxidoreductase</keyword>
<dbReference type="Gene3D" id="3.40.50.720">
    <property type="entry name" value="NAD(P)-binding Rossmann-like Domain"/>
    <property type="match status" value="1"/>
</dbReference>
<dbReference type="Pfam" id="PF13561">
    <property type="entry name" value="adh_short_C2"/>
    <property type="match status" value="1"/>
</dbReference>
<dbReference type="InterPro" id="IPR052178">
    <property type="entry name" value="Sec_Metab_Biosynth_SDR"/>
</dbReference>
<dbReference type="RefSeq" id="WP_279247871.1">
    <property type="nucleotide sequence ID" value="NZ_SHNO01000001.1"/>
</dbReference>
<evidence type="ECO:0000313" key="4">
    <source>
        <dbReference type="EMBL" id="MCX2976118.1"/>
    </source>
</evidence>
<dbReference type="PANTHER" id="PTHR43618:SF8">
    <property type="entry name" value="7ALPHA-HYDROXYSTEROID DEHYDROGENASE"/>
    <property type="match status" value="1"/>
</dbReference>
<dbReference type="InterPro" id="IPR020904">
    <property type="entry name" value="Sc_DH/Rdtase_CS"/>
</dbReference>
<evidence type="ECO:0000313" key="5">
    <source>
        <dbReference type="Proteomes" id="UP001143304"/>
    </source>
</evidence>
<evidence type="ECO:0000256" key="2">
    <source>
        <dbReference type="ARBA" id="ARBA00022857"/>
    </source>
</evidence>